<keyword evidence="2" id="KW-1185">Reference proteome</keyword>
<reference evidence="1 2" key="1">
    <citation type="submission" date="2015-08" db="EMBL/GenBank/DDBJ databases">
        <title>Next Generation Sequencing and Analysis of the Genome of Puccinia sorghi L Schw, the Causal Agent of Maize Common Rust.</title>
        <authorList>
            <person name="Rochi L."/>
            <person name="Burguener G."/>
            <person name="Darino M."/>
            <person name="Turjanski A."/>
            <person name="Kreff E."/>
            <person name="Dieguez M.J."/>
            <person name="Sacco F."/>
        </authorList>
    </citation>
    <scope>NUCLEOTIDE SEQUENCE [LARGE SCALE GENOMIC DNA]</scope>
    <source>
        <strain evidence="1 2">RO10H11247</strain>
    </source>
</reference>
<dbReference type="EMBL" id="LAVV01006448">
    <property type="protein sequence ID" value="KNZ59886.1"/>
    <property type="molecule type" value="Genomic_DNA"/>
</dbReference>
<name>A0A0L6VGI9_9BASI</name>
<organism evidence="1 2">
    <name type="scientific">Puccinia sorghi</name>
    <dbReference type="NCBI Taxonomy" id="27349"/>
    <lineage>
        <taxon>Eukaryota</taxon>
        <taxon>Fungi</taxon>
        <taxon>Dikarya</taxon>
        <taxon>Basidiomycota</taxon>
        <taxon>Pucciniomycotina</taxon>
        <taxon>Pucciniomycetes</taxon>
        <taxon>Pucciniales</taxon>
        <taxon>Pucciniaceae</taxon>
        <taxon>Puccinia</taxon>
    </lineage>
</organism>
<evidence type="ECO:0000313" key="1">
    <source>
        <dbReference type="EMBL" id="KNZ59886.1"/>
    </source>
</evidence>
<sequence length="132" mass="14327">MVVLGSKLFSSFGQYPLTKQFSNQKISPIREGHEEASESVLLSYAENKVDENGTGTSCVAASIRLGDDVYTVESGNGNTDPEGLGVAESPGSFQWTIGDISRSSDEAWGKVYTGFLYDGDPMSCNDTNYKYR</sequence>
<evidence type="ECO:0000313" key="2">
    <source>
        <dbReference type="Proteomes" id="UP000037035"/>
    </source>
</evidence>
<comment type="caution">
    <text evidence="1">The sequence shown here is derived from an EMBL/GenBank/DDBJ whole genome shotgun (WGS) entry which is preliminary data.</text>
</comment>
<gene>
    <name evidence="1" type="ORF">VP01_164g17</name>
</gene>
<protein>
    <submittedName>
        <fullName evidence="1">Uncharacterized protein</fullName>
    </submittedName>
</protein>
<dbReference type="Proteomes" id="UP000037035">
    <property type="component" value="Unassembled WGS sequence"/>
</dbReference>
<dbReference type="AlphaFoldDB" id="A0A0L6VGI9"/>
<dbReference type="OrthoDB" id="2497043at2759"/>
<proteinExistence type="predicted"/>
<accession>A0A0L6VGI9</accession>
<dbReference type="VEuPathDB" id="FungiDB:VP01_164g17"/>